<dbReference type="AlphaFoldDB" id="A0A061HIL5"/>
<gene>
    <name evidence="3" type="ORF">BGT96224_A20578</name>
    <name evidence="4" type="ORF">BGT96224V2_LOCUS2676</name>
</gene>
<dbReference type="EMBL" id="UIGY01000051">
    <property type="protein sequence ID" value="SUZ09516.1"/>
    <property type="molecule type" value="Genomic_DNA"/>
</dbReference>
<dbReference type="PROSITE" id="PS51834">
    <property type="entry name" value="DENN_FLCN_SMCR8"/>
    <property type="match status" value="1"/>
</dbReference>
<proteinExistence type="predicted"/>
<dbReference type="HOGENOM" id="CLU_046465_0_0_1"/>
<dbReference type="GO" id="GO:0005096">
    <property type="term" value="F:GTPase activator activity"/>
    <property type="evidence" value="ECO:0007669"/>
    <property type="project" value="InterPro"/>
</dbReference>
<sequence length="427" mass="47097">MGKGFFGYVFSSKLRSLHFNTVELCLAHFCDTHGPTPLMVTEGLPVGCNSCPQSDNIFVQPSKIGSSTLNTTIGPSALTLSACQNKDKEQGKKVASAFTPPQSPKVTLPHASGVKSNDPGLRWSNNESERKRVSPCDNCALTLPKKTLQEAALASLQNKSPILRTRKLYERVPIQIVDDQSPSKMKATKQMTTSSNKDTCRETNNVSTSAKSYNFNPSVRSHDHYLDYTSTHEPLLPSTFSNVRQSCLRTLSCETLPPSTQSKISHSDPYSSAYSNSNFSLTASAGGPIFFGDPLAGYTIAYTFRIPDANVRGRSRVYALMALTSKREHAAMQAFSYLSTAFRELAQWILTLAELELERNEALKCPTKSGQPLSSFLNDCRKGLHEGGKLILKNRSLAEVVGMPDFFIELHSRFVRLLAEISFLTRF</sequence>
<dbReference type="Proteomes" id="UP000053110">
    <property type="component" value="Unassembled WGS sequence"/>
</dbReference>
<evidence type="ECO:0000259" key="2">
    <source>
        <dbReference type="PROSITE" id="PS51834"/>
    </source>
</evidence>
<feature type="domain" description="UDENN FLCN/SMCR8-type" evidence="2">
    <location>
        <begin position="210"/>
        <end position="427"/>
    </location>
</feature>
<dbReference type="InterPro" id="IPR021713">
    <property type="entry name" value="Folliculin"/>
</dbReference>
<reference evidence="4" key="3">
    <citation type="submission" date="2018-07" db="EMBL/GenBank/DDBJ databases">
        <authorList>
            <person name="Quirk P.G."/>
            <person name="Krulwich T.A."/>
        </authorList>
    </citation>
    <scope>NUCLEOTIDE SEQUENCE</scope>
    <source>
        <strain evidence="4">96224</strain>
    </source>
</reference>
<reference evidence="3" key="2">
    <citation type="submission" date="2013-01" db="EMBL/GenBank/DDBJ databases">
        <title>The wheat powdery mildew genome reveals unique evolution of an obligate biotroph.</title>
        <authorList>
            <person name="Oberhaensli S."/>
            <person name="Wicker T."/>
            <person name="Keller B."/>
        </authorList>
    </citation>
    <scope>NUCLEOTIDE SEQUENCE</scope>
    <source>
        <strain evidence="3">96224</strain>
    </source>
</reference>
<dbReference type="GO" id="GO:0005829">
    <property type="term" value="C:cytosol"/>
    <property type="evidence" value="ECO:0007669"/>
    <property type="project" value="TreeGrafter"/>
</dbReference>
<dbReference type="PANTHER" id="PTHR31441:SF2">
    <property type="entry name" value="FOLLICULIN"/>
    <property type="match status" value="1"/>
</dbReference>
<name>A0A061HIL5_BLUGR</name>
<reference evidence="5" key="1">
    <citation type="journal article" date="2013" name="Nat. Genet.">
        <title>The wheat powdery mildew genome shows the unique evolution of an obligate biotroph.</title>
        <authorList>
            <person name="Wicker T."/>
            <person name="Oberhaensli S."/>
            <person name="Parlange F."/>
            <person name="Buchmann J.P."/>
            <person name="Shatalina M."/>
            <person name="Roffler S."/>
            <person name="Ben-David R."/>
            <person name="Dolezel J."/>
            <person name="Simkova H."/>
            <person name="Schulze-Lefert P."/>
            <person name="Spanu P.D."/>
            <person name="Bruggmann R."/>
            <person name="Amselem J."/>
            <person name="Quesneville H."/>
            <person name="Ver Loren van Themaat E."/>
            <person name="Paape T."/>
            <person name="Shimizu K.K."/>
            <person name="Keller B."/>
        </authorList>
    </citation>
    <scope>NUCLEOTIDE SEQUENCE [LARGE SCALE GENOMIC DNA]</scope>
    <source>
        <strain evidence="5">96224</strain>
    </source>
</reference>
<dbReference type="PANTHER" id="PTHR31441">
    <property type="entry name" value="FOLLICULIN FAMILY MEMBER"/>
    <property type="match status" value="1"/>
</dbReference>
<dbReference type="GO" id="GO:1904263">
    <property type="term" value="P:positive regulation of TORC1 signaling"/>
    <property type="evidence" value="ECO:0007669"/>
    <property type="project" value="TreeGrafter"/>
</dbReference>
<feature type="region of interest" description="Disordered" evidence="1">
    <location>
        <begin position="181"/>
        <end position="205"/>
    </location>
</feature>
<evidence type="ECO:0000313" key="4">
    <source>
        <dbReference type="EMBL" id="SUZ09516.1"/>
    </source>
</evidence>
<dbReference type="Pfam" id="PF11704">
    <property type="entry name" value="Folliculin"/>
    <property type="match status" value="1"/>
</dbReference>
<dbReference type="InterPro" id="IPR037521">
    <property type="entry name" value="FLCN/SMCR8_DENN"/>
</dbReference>
<feature type="non-terminal residue" evidence="4">
    <location>
        <position position="427"/>
    </location>
</feature>
<accession>A0A061HIL5</accession>
<evidence type="ECO:0000256" key="1">
    <source>
        <dbReference type="SAM" id="MobiDB-lite"/>
    </source>
</evidence>
<organism evidence="4">
    <name type="scientific">Blumeria graminis f. sp. tritici 96224</name>
    <dbReference type="NCBI Taxonomy" id="1268274"/>
    <lineage>
        <taxon>Eukaryota</taxon>
        <taxon>Fungi</taxon>
        <taxon>Dikarya</taxon>
        <taxon>Ascomycota</taxon>
        <taxon>Pezizomycotina</taxon>
        <taxon>Leotiomycetes</taxon>
        <taxon>Erysiphales</taxon>
        <taxon>Erysiphaceae</taxon>
        <taxon>Blumeria</taxon>
    </lineage>
</organism>
<dbReference type="EMBL" id="KE375024">
    <property type="protein sequence ID" value="EPQ65542.1"/>
    <property type="molecule type" value="Genomic_DNA"/>
</dbReference>
<dbReference type="InterPro" id="IPR037520">
    <property type="entry name" value="Folliculin/SMCR8_longin"/>
</dbReference>
<evidence type="ECO:0000313" key="5">
    <source>
        <dbReference type="Proteomes" id="UP000053110"/>
    </source>
</evidence>
<dbReference type="OrthoDB" id="5599713at2759"/>
<evidence type="ECO:0000313" key="3">
    <source>
        <dbReference type="EMBL" id="EPQ65542.1"/>
    </source>
</evidence>
<protein>
    <submittedName>
        <fullName evidence="4">BgtA-20578</fullName>
    </submittedName>
</protein>
<feature type="region of interest" description="Disordered" evidence="1">
    <location>
        <begin position="91"/>
        <end position="129"/>
    </location>
</feature>